<reference evidence="3" key="1">
    <citation type="submission" date="2022-10" db="EMBL/GenBank/DDBJ databases">
        <title>The complete genomes of actinobacterial strains from the NBC collection.</title>
        <authorList>
            <person name="Joergensen T.S."/>
            <person name="Alvarez Arevalo M."/>
            <person name="Sterndorff E.B."/>
            <person name="Faurdal D."/>
            <person name="Vuksanovic O."/>
            <person name="Mourched A.-S."/>
            <person name="Charusanti P."/>
            <person name="Shaw S."/>
            <person name="Blin K."/>
            <person name="Weber T."/>
        </authorList>
    </citation>
    <scope>NUCLEOTIDE SEQUENCE</scope>
    <source>
        <strain evidence="3">NBC_00686</strain>
    </source>
</reference>
<feature type="compositionally biased region" description="Basic and acidic residues" evidence="1">
    <location>
        <begin position="15"/>
        <end position="26"/>
    </location>
</feature>
<accession>A0ABZ1WPY6</accession>
<gene>
    <name evidence="3" type="ORF">OG929_04785</name>
</gene>
<dbReference type="RefSeq" id="WP_329259163.1">
    <property type="nucleotide sequence ID" value="NZ_CP109011.1"/>
</dbReference>
<proteinExistence type="predicted"/>
<evidence type="ECO:0000313" key="3">
    <source>
        <dbReference type="EMBL" id="WUT41616.1"/>
    </source>
</evidence>
<name>A0ABZ1WPY6_9ACTN</name>
<keyword evidence="2" id="KW-1133">Transmembrane helix</keyword>
<dbReference type="EMBL" id="CP109011">
    <property type="protein sequence ID" value="WUT41616.1"/>
    <property type="molecule type" value="Genomic_DNA"/>
</dbReference>
<feature type="region of interest" description="Disordered" evidence="1">
    <location>
        <begin position="1"/>
        <end position="26"/>
    </location>
</feature>
<dbReference type="PANTHER" id="PTHR42305">
    <property type="entry name" value="MEMBRANE PROTEIN RV1733C-RELATED"/>
    <property type="match status" value="1"/>
</dbReference>
<evidence type="ECO:0000256" key="2">
    <source>
        <dbReference type="SAM" id="Phobius"/>
    </source>
</evidence>
<organism evidence="3 4">
    <name type="scientific">Streptomyces pseudovenezuelae</name>
    <dbReference type="NCBI Taxonomy" id="67350"/>
    <lineage>
        <taxon>Bacteria</taxon>
        <taxon>Bacillati</taxon>
        <taxon>Actinomycetota</taxon>
        <taxon>Actinomycetes</taxon>
        <taxon>Kitasatosporales</taxon>
        <taxon>Streptomycetaceae</taxon>
        <taxon>Streptomyces</taxon>
        <taxon>Streptomyces aurantiacus group</taxon>
    </lineage>
</organism>
<dbReference type="Proteomes" id="UP001432168">
    <property type="component" value="Chromosome"/>
</dbReference>
<sequence length="201" mass="21804">MSAQGSPYASGPPSERGDRASKDAKSLSRMSDRFESWFRRVLMVVLVLGLPAAAVSAGLTAYKASMRTVRTQAAERHQVNARLTAGAKSDDDWAKRPAQVRWTDTDGVVRTGAALVKPGTPEGATVRVWVTREGTVTSPPTSTLNATTSGWMVGGMAAFGVAAGSYAAWAGMRLVLDRRRYAQWGAEWDQVEPQWSARFRR</sequence>
<dbReference type="InterPro" id="IPR039708">
    <property type="entry name" value="MT1774/Rv1733c-like"/>
</dbReference>
<keyword evidence="4" id="KW-1185">Reference proteome</keyword>
<protein>
    <submittedName>
        <fullName evidence="3">Uncharacterized protein</fullName>
    </submittedName>
</protein>
<evidence type="ECO:0000313" key="4">
    <source>
        <dbReference type="Proteomes" id="UP001432168"/>
    </source>
</evidence>
<keyword evidence="2" id="KW-0812">Transmembrane</keyword>
<feature type="transmembrane region" description="Helical" evidence="2">
    <location>
        <begin position="37"/>
        <end position="62"/>
    </location>
</feature>
<feature type="transmembrane region" description="Helical" evidence="2">
    <location>
        <begin position="150"/>
        <end position="170"/>
    </location>
</feature>
<evidence type="ECO:0000256" key="1">
    <source>
        <dbReference type="SAM" id="MobiDB-lite"/>
    </source>
</evidence>
<dbReference type="PANTHER" id="PTHR42305:SF1">
    <property type="entry name" value="MEMBRANE PROTEIN RV1733C-RELATED"/>
    <property type="match status" value="1"/>
</dbReference>
<keyword evidence="2" id="KW-0472">Membrane</keyword>